<accession>A0A0M3HFF9</accession>
<dbReference type="AlphaFoldDB" id="A0A0M3HFF9"/>
<dbReference type="WBParaSite" id="ALUE_0000025401-mRNA-1">
    <property type="protein sequence ID" value="ALUE_0000025401-mRNA-1"/>
    <property type="gene ID" value="ALUE_0000025401"/>
</dbReference>
<evidence type="ECO:0000313" key="2">
    <source>
        <dbReference type="Proteomes" id="UP000036681"/>
    </source>
</evidence>
<reference evidence="3" key="1">
    <citation type="submission" date="2017-02" db="UniProtKB">
        <authorList>
            <consortium name="WormBaseParasite"/>
        </authorList>
    </citation>
    <scope>IDENTIFICATION</scope>
</reference>
<keyword evidence="2" id="KW-1185">Reference proteome</keyword>
<dbReference type="Proteomes" id="UP000036681">
    <property type="component" value="Unplaced"/>
</dbReference>
<dbReference type="Gene3D" id="1.10.472.10">
    <property type="entry name" value="Cyclin-like"/>
    <property type="match status" value="1"/>
</dbReference>
<sequence>MYNETVIPHCPVVVAISLIYMALKMTKLDGVDWIDRQPGEQWWDQFVANLTSDMMEDLGDEEKKIDWVCSGKRRRNKVGVPGITRVNIKVAHLSEEGSLPLWVIYSGEMFGLFKFVSRTSSFRDTLVEKTLEWNTVCREVNAKNSRKSAKYYVPNSAVMPGHLRLI</sequence>
<keyword evidence="1" id="KW-0812">Transmembrane</keyword>
<keyword evidence="1" id="KW-1133">Transmembrane helix</keyword>
<dbReference type="InterPro" id="IPR036915">
    <property type="entry name" value="Cyclin-like_sf"/>
</dbReference>
<dbReference type="SUPFAM" id="SSF47954">
    <property type="entry name" value="Cyclin-like"/>
    <property type="match status" value="1"/>
</dbReference>
<evidence type="ECO:0000313" key="3">
    <source>
        <dbReference type="WBParaSite" id="ALUE_0000025401-mRNA-1"/>
    </source>
</evidence>
<organism evidence="2 3">
    <name type="scientific">Ascaris lumbricoides</name>
    <name type="common">Giant roundworm</name>
    <dbReference type="NCBI Taxonomy" id="6252"/>
    <lineage>
        <taxon>Eukaryota</taxon>
        <taxon>Metazoa</taxon>
        <taxon>Ecdysozoa</taxon>
        <taxon>Nematoda</taxon>
        <taxon>Chromadorea</taxon>
        <taxon>Rhabditida</taxon>
        <taxon>Spirurina</taxon>
        <taxon>Ascaridomorpha</taxon>
        <taxon>Ascaridoidea</taxon>
        <taxon>Ascarididae</taxon>
        <taxon>Ascaris</taxon>
    </lineage>
</organism>
<name>A0A0M3HFF9_ASCLU</name>
<keyword evidence="1" id="KW-0472">Membrane</keyword>
<evidence type="ECO:0000256" key="1">
    <source>
        <dbReference type="SAM" id="Phobius"/>
    </source>
</evidence>
<protein>
    <submittedName>
        <fullName evidence="3">Transmembrane protein</fullName>
    </submittedName>
</protein>
<proteinExistence type="predicted"/>
<feature type="transmembrane region" description="Helical" evidence="1">
    <location>
        <begin position="6"/>
        <end position="23"/>
    </location>
</feature>